<keyword evidence="10 14" id="KW-1133">Transmembrane helix</keyword>
<evidence type="ECO:0000256" key="1">
    <source>
        <dbReference type="ARBA" id="ARBA00004115"/>
    </source>
</evidence>
<evidence type="ECO:0000256" key="3">
    <source>
        <dbReference type="ARBA" id="ARBA00016584"/>
    </source>
</evidence>
<evidence type="ECO:0000256" key="10">
    <source>
        <dbReference type="ARBA" id="ARBA00022989"/>
    </source>
</evidence>
<dbReference type="AlphaFoldDB" id="A0AAV7ZN77"/>
<name>A0AAV7ZN77_9EUKA</name>
<comment type="subcellular location">
    <subcellularLocation>
        <location evidence="1">Endoplasmic reticulum membrane</location>
        <topology evidence="1">Single-pass type I membrane protein</topology>
    </subcellularLocation>
</comment>
<proteinExistence type="inferred from homology"/>
<keyword evidence="9" id="KW-0106">Calcium</keyword>
<reference evidence="15" key="1">
    <citation type="submission" date="2022-08" db="EMBL/GenBank/DDBJ databases">
        <title>Novel sulphate-reducing endosymbionts in the free-living metamonad Anaeramoeba.</title>
        <authorList>
            <person name="Jerlstrom-Hultqvist J."/>
            <person name="Cepicka I."/>
            <person name="Gallot-Lavallee L."/>
            <person name="Salas-Leiva D."/>
            <person name="Curtis B.A."/>
            <person name="Zahonova K."/>
            <person name="Pipaliya S."/>
            <person name="Dacks J."/>
            <person name="Roger A.J."/>
        </authorList>
    </citation>
    <scope>NUCLEOTIDE SEQUENCE</scope>
    <source>
        <strain evidence="15">Busselton2</strain>
    </source>
</reference>
<dbReference type="Pfam" id="PF06682">
    <property type="entry name" value="SARAF"/>
    <property type="match status" value="1"/>
</dbReference>
<keyword evidence="12 14" id="KW-0472">Membrane</keyword>
<evidence type="ECO:0000256" key="7">
    <source>
        <dbReference type="ARBA" id="ARBA00022729"/>
    </source>
</evidence>
<evidence type="ECO:0000256" key="12">
    <source>
        <dbReference type="ARBA" id="ARBA00023136"/>
    </source>
</evidence>
<protein>
    <recommendedName>
        <fullName evidence="3">Store-operated calcium entry-associated regulatory factor</fullName>
    </recommendedName>
    <alternativeName>
        <fullName evidence="13">Transmembrane protein 66</fullName>
    </alternativeName>
</protein>
<gene>
    <name evidence="15" type="ORF">M0812_12020</name>
</gene>
<keyword evidence="11" id="KW-0406">Ion transport</keyword>
<keyword evidence="6 14" id="KW-0812">Transmembrane</keyword>
<evidence type="ECO:0000256" key="8">
    <source>
        <dbReference type="ARBA" id="ARBA00022824"/>
    </source>
</evidence>
<dbReference type="GO" id="GO:0005789">
    <property type="term" value="C:endoplasmic reticulum membrane"/>
    <property type="evidence" value="ECO:0007669"/>
    <property type="project" value="UniProtKB-SubCell"/>
</dbReference>
<evidence type="ECO:0000256" key="5">
    <source>
        <dbReference type="ARBA" id="ARBA00022568"/>
    </source>
</evidence>
<keyword evidence="8" id="KW-0256">Endoplasmic reticulum</keyword>
<evidence type="ECO:0000256" key="2">
    <source>
        <dbReference type="ARBA" id="ARBA00006833"/>
    </source>
</evidence>
<evidence type="ECO:0000313" key="15">
    <source>
        <dbReference type="EMBL" id="KAJ3442286.1"/>
    </source>
</evidence>
<comment type="caution">
    <text evidence="15">The sequence shown here is derived from an EMBL/GenBank/DDBJ whole genome shotgun (WGS) entry which is preliminary data.</text>
</comment>
<feature type="transmembrane region" description="Helical" evidence="14">
    <location>
        <begin position="6"/>
        <end position="24"/>
    </location>
</feature>
<evidence type="ECO:0000256" key="13">
    <source>
        <dbReference type="ARBA" id="ARBA00031116"/>
    </source>
</evidence>
<evidence type="ECO:0000256" key="6">
    <source>
        <dbReference type="ARBA" id="ARBA00022692"/>
    </source>
</evidence>
<dbReference type="GO" id="GO:2001256">
    <property type="term" value="P:regulation of store-operated calcium entry"/>
    <property type="evidence" value="ECO:0007669"/>
    <property type="project" value="InterPro"/>
</dbReference>
<evidence type="ECO:0000256" key="14">
    <source>
        <dbReference type="SAM" id="Phobius"/>
    </source>
</evidence>
<evidence type="ECO:0000313" key="16">
    <source>
        <dbReference type="Proteomes" id="UP001146793"/>
    </source>
</evidence>
<dbReference type="GO" id="GO:0006816">
    <property type="term" value="P:calcium ion transport"/>
    <property type="evidence" value="ECO:0007669"/>
    <property type="project" value="UniProtKB-KW"/>
</dbReference>
<sequence length="179" mass="20369">MLNKIILISSIFISISILFASFLHNNKDPNSSQRTSSPITPSPAFDWYSDEDLYQNTEFSEKQSNEKQHQRVALKSLETLMLYGDQVTLARRGSPIPQLYCENCKDFGAPEANQAVCKPLKKTKNDIIWDCNLDLPEGYKLESHFLSCEGWDKPGDEYILKGSCGLEYRIKAVSNTKHK</sequence>
<keyword evidence="7" id="KW-0732">Signal</keyword>
<comment type="similarity">
    <text evidence="2">Belongs to the SARAF family.</text>
</comment>
<dbReference type="EMBL" id="JANTQA010000026">
    <property type="protein sequence ID" value="KAJ3442286.1"/>
    <property type="molecule type" value="Genomic_DNA"/>
</dbReference>
<keyword evidence="4" id="KW-0813">Transport</keyword>
<keyword evidence="5" id="KW-0109">Calcium transport</keyword>
<evidence type="ECO:0000256" key="4">
    <source>
        <dbReference type="ARBA" id="ARBA00022448"/>
    </source>
</evidence>
<dbReference type="Proteomes" id="UP001146793">
    <property type="component" value="Unassembled WGS sequence"/>
</dbReference>
<accession>A0AAV7ZN77</accession>
<organism evidence="15 16">
    <name type="scientific">Anaeramoeba flamelloides</name>
    <dbReference type="NCBI Taxonomy" id="1746091"/>
    <lineage>
        <taxon>Eukaryota</taxon>
        <taxon>Metamonada</taxon>
        <taxon>Anaeramoebidae</taxon>
        <taxon>Anaeramoeba</taxon>
    </lineage>
</organism>
<evidence type="ECO:0000256" key="9">
    <source>
        <dbReference type="ARBA" id="ARBA00022837"/>
    </source>
</evidence>
<dbReference type="InterPro" id="IPR009567">
    <property type="entry name" value="SARAF"/>
</dbReference>
<evidence type="ECO:0000256" key="11">
    <source>
        <dbReference type="ARBA" id="ARBA00023065"/>
    </source>
</evidence>
<dbReference type="PANTHER" id="PTHR15929:SF0">
    <property type="entry name" value="STORE-OPERATED CALCIUM ENTRY-ASSOCIATED REGULATORY FACTOR"/>
    <property type="match status" value="1"/>
</dbReference>
<dbReference type="PANTHER" id="PTHR15929">
    <property type="entry name" value="STORE-OPERATED CALCIUM ENTRY-ASSOCIATED REGULATORY FACTOR"/>
    <property type="match status" value="1"/>
</dbReference>